<dbReference type="SMART" id="SM00834">
    <property type="entry name" value="CxxC_CXXC_SSSS"/>
    <property type="match status" value="1"/>
</dbReference>
<dbReference type="Proteomes" id="UP000197025">
    <property type="component" value="Unassembled WGS sequence"/>
</dbReference>
<dbReference type="EMBL" id="FYEK01000022">
    <property type="protein sequence ID" value="SNB62264.1"/>
    <property type="molecule type" value="Genomic_DNA"/>
</dbReference>
<protein>
    <submittedName>
        <fullName evidence="2">Putative regulatory protein, FmdB family</fullName>
    </submittedName>
</protein>
<dbReference type="Pfam" id="PF09723">
    <property type="entry name" value="Zn_ribbon_8"/>
    <property type="match status" value="1"/>
</dbReference>
<keyword evidence="3" id="KW-1185">Reference proteome</keyword>
<gene>
    <name evidence="2" type="ORF">SAMN02746019_00004770</name>
</gene>
<evidence type="ECO:0000259" key="1">
    <source>
        <dbReference type="SMART" id="SM00834"/>
    </source>
</evidence>
<sequence>MPLYEYLCQDCGTKFELLRGMAHADDPAPCAQCGSLRTGRLISLFAAVSDGRIVTGPAGCAGCSAHSCAACGCHR</sequence>
<accession>A0A212QRW8</accession>
<dbReference type="InterPro" id="IPR013429">
    <property type="entry name" value="Regulatory_FmdB_Zinc_ribbon"/>
</dbReference>
<proteinExistence type="predicted"/>
<name>A0A212QRW8_9CHLR</name>
<evidence type="ECO:0000313" key="2">
    <source>
        <dbReference type="EMBL" id="SNB62264.1"/>
    </source>
</evidence>
<dbReference type="NCBIfam" id="TIGR02605">
    <property type="entry name" value="CxxC_CxxC_SSSS"/>
    <property type="match status" value="1"/>
</dbReference>
<feature type="domain" description="Putative regulatory protein FmdB zinc ribbon" evidence="1">
    <location>
        <begin position="1"/>
        <end position="43"/>
    </location>
</feature>
<reference evidence="3" key="1">
    <citation type="submission" date="2017-06" db="EMBL/GenBank/DDBJ databases">
        <authorList>
            <person name="Varghese N."/>
            <person name="Submissions S."/>
        </authorList>
    </citation>
    <scope>NUCLEOTIDE SEQUENCE [LARGE SCALE GENOMIC DNA]</scope>
    <source>
        <strain evidence="3">JAD2</strain>
    </source>
</reference>
<dbReference type="OrthoDB" id="9813321at2"/>
<dbReference type="AlphaFoldDB" id="A0A212QRW8"/>
<evidence type="ECO:0000313" key="3">
    <source>
        <dbReference type="Proteomes" id="UP000197025"/>
    </source>
</evidence>
<organism evidence="2 3">
    <name type="scientific">Thermoflexus hugenholtzii JAD2</name>
    <dbReference type="NCBI Taxonomy" id="877466"/>
    <lineage>
        <taxon>Bacteria</taxon>
        <taxon>Bacillati</taxon>
        <taxon>Chloroflexota</taxon>
        <taxon>Thermoflexia</taxon>
        <taxon>Thermoflexales</taxon>
        <taxon>Thermoflexaceae</taxon>
        <taxon>Thermoflexus</taxon>
    </lineage>
</organism>
<dbReference type="RefSeq" id="WP_088570750.1">
    <property type="nucleotide sequence ID" value="NZ_FYEK01000022.1"/>
</dbReference>
<dbReference type="InParanoid" id="A0A212QRW8"/>